<dbReference type="Gene3D" id="3.30.70.270">
    <property type="match status" value="1"/>
</dbReference>
<dbReference type="NCBIfam" id="TIGR00254">
    <property type="entry name" value="GGDEF"/>
    <property type="match status" value="1"/>
</dbReference>
<evidence type="ECO:0000259" key="1">
    <source>
        <dbReference type="PROSITE" id="PS50887"/>
    </source>
</evidence>
<dbReference type="PANTHER" id="PTHR46663">
    <property type="entry name" value="DIGUANYLATE CYCLASE DGCT-RELATED"/>
    <property type="match status" value="1"/>
</dbReference>
<keyword evidence="3" id="KW-1185">Reference proteome</keyword>
<dbReference type="AlphaFoldDB" id="A0A6F8ZG54"/>
<gene>
    <name evidence="2" type="ORF">R50_1110</name>
</gene>
<accession>A0A6F8ZG54</accession>
<dbReference type="PROSITE" id="PS50887">
    <property type="entry name" value="GGDEF"/>
    <property type="match status" value="1"/>
</dbReference>
<dbReference type="KEGG" id="hfv:R50_1110"/>
<sequence length="107" mass="11765">MRRTDFVARRGGDEFVCVWEDLAGTADLTAVLDGLNRALAIPVPLSHGGSVPVAFSLGVTLAPRDPGPPDSLLRHADQALYYLKEYKQDRRRRWMLYPPPNGPPAAP</sequence>
<evidence type="ECO:0000313" key="2">
    <source>
        <dbReference type="EMBL" id="CAB1128616.1"/>
    </source>
</evidence>
<name>A0A6F8ZG54_9FIRM</name>
<dbReference type="Proteomes" id="UP000503399">
    <property type="component" value="Chromosome"/>
</dbReference>
<feature type="domain" description="GGDEF" evidence="1">
    <location>
        <begin position="1"/>
        <end position="99"/>
    </location>
</feature>
<dbReference type="EMBL" id="LR778114">
    <property type="protein sequence ID" value="CAB1128616.1"/>
    <property type="molecule type" value="Genomic_DNA"/>
</dbReference>
<dbReference type="Pfam" id="PF00990">
    <property type="entry name" value="GGDEF"/>
    <property type="match status" value="1"/>
</dbReference>
<dbReference type="InterPro" id="IPR000160">
    <property type="entry name" value="GGDEF_dom"/>
</dbReference>
<dbReference type="InterPro" id="IPR029787">
    <property type="entry name" value="Nucleotide_cyclase"/>
</dbReference>
<evidence type="ECO:0000313" key="3">
    <source>
        <dbReference type="Proteomes" id="UP000503399"/>
    </source>
</evidence>
<protein>
    <recommendedName>
        <fullName evidence="1">GGDEF domain-containing protein</fullName>
    </recommendedName>
</protein>
<reference evidence="2 3" key="1">
    <citation type="submission" date="2020-02" db="EMBL/GenBank/DDBJ databases">
        <authorList>
            <person name="Hogendoorn C."/>
        </authorList>
    </citation>
    <scope>NUCLEOTIDE SEQUENCE [LARGE SCALE GENOMIC DNA]</scope>
    <source>
        <strain evidence="2">R501</strain>
    </source>
</reference>
<organism evidence="2 3">
    <name type="scientific">Candidatus Hydrogenisulfobacillus filiaventi</name>
    <dbReference type="NCBI Taxonomy" id="2707344"/>
    <lineage>
        <taxon>Bacteria</taxon>
        <taxon>Bacillati</taxon>
        <taxon>Bacillota</taxon>
        <taxon>Clostridia</taxon>
        <taxon>Eubacteriales</taxon>
        <taxon>Clostridiales Family XVII. Incertae Sedis</taxon>
        <taxon>Candidatus Hydrogenisulfobacillus</taxon>
    </lineage>
</organism>
<dbReference type="PANTHER" id="PTHR46663:SF2">
    <property type="entry name" value="GGDEF DOMAIN-CONTAINING PROTEIN"/>
    <property type="match status" value="1"/>
</dbReference>
<proteinExistence type="predicted"/>
<dbReference type="SUPFAM" id="SSF55073">
    <property type="entry name" value="Nucleotide cyclase"/>
    <property type="match status" value="1"/>
</dbReference>
<dbReference type="InterPro" id="IPR052163">
    <property type="entry name" value="DGC-Regulatory_Protein"/>
</dbReference>
<dbReference type="InterPro" id="IPR043128">
    <property type="entry name" value="Rev_trsase/Diguanyl_cyclase"/>
</dbReference>